<keyword evidence="5 7" id="KW-1133">Transmembrane helix</keyword>
<gene>
    <name evidence="10" type="ORF">NS226_10320</name>
</gene>
<dbReference type="EMBL" id="LDPZ01000020">
    <property type="protein sequence ID" value="KTQ95794.1"/>
    <property type="molecule type" value="Genomic_DNA"/>
</dbReference>
<dbReference type="PANTHER" id="PTHR24221">
    <property type="entry name" value="ATP-BINDING CASSETTE SUB-FAMILY B"/>
    <property type="match status" value="1"/>
</dbReference>
<feature type="transmembrane region" description="Helical" evidence="7">
    <location>
        <begin position="251"/>
        <end position="272"/>
    </location>
</feature>
<dbReference type="CDD" id="cd18584">
    <property type="entry name" value="ABC_6TM_AarD_CydD"/>
    <property type="match status" value="1"/>
</dbReference>
<evidence type="ECO:0000256" key="7">
    <source>
        <dbReference type="SAM" id="Phobius"/>
    </source>
</evidence>
<protein>
    <submittedName>
        <fullName evidence="10">ABC transporter ATP-binding protein</fullName>
    </submittedName>
</protein>
<dbReference type="Proteomes" id="UP000078272">
    <property type="component" value="Unassembled WGS sequence"/>
</dbReference>
<dbReference type="Pfam" id="PF00664">
    <property type="entry name" value="ABC_membrane"/>
    <property type="match status" value="1"/>
</dbReference>
<evidence type="ECO:0000256" key="6">
    <source>
        <dbReference type="ARBA" id="ARBA00023136"/>
    </source>
</evidence>
<dbReference type="GO" id="GO:0016887">
    <property type="term" value="F:ATP hydrolysis activity"/>
    <property type="evidence" value="ECO:0007669"/>
    <property type="project" value="InterPro"/>
</dbReference>
<reference evidence="10 11" key="1">
    <citation type="journal article" date="2016" name="Front. Microbiol.">
        <title>Genomic Resource of Rice Seed Associated Bacteria.</title>
        <authorList>
            <person name="Midha S."/>
            <person name="Bansal K."/>
            <person name="Sharma S."/>
            <person name="Kumar N."/>
            <person name="Patil P.P."/>
            <person name="Chaudhry V."/>
            <person name="Patil P.B."/>
        </authorList>
    </citation>
    <scope>NUCLEOTIDE SEQUENCE [LARGE SCALE GENOMIC DNA]</scope>
    <source>
        <strain evidence="10 11">NS226</strain>
    </source>
</reference>
<comment type="subcellular location">
    <subcellularLocation>
        <location evidence="1">Cell membrane</location>
        <topology evidence="1">Multi-pass membrane protein</topology>
    </subcellularLocation>
</comment>
<dbReference type="PROSITE" id="PS50893">
    <property type="entry name" value="ABC_TRANSPORTER_2"/>
    <property type="match status" value="1"/>
</dbReference>
<dbReference type="SUPFAM" id="SSF52540">
    <property type="entry name" value="P-loop containing nucleoside triphosphate hydrolases"/>
    <property type="match status" value="1"/>
</dbReference>
<dbReference type="SUPFAM" id="SSF90123">
    <property type="entry name" value="ABC transporter transmembrane region"/>
    <property type="match status" value="1"/>
</dbReference>
<dbReference type="InterPro" id="IPR039421">
    <property type="entry name" value="Type_1_exporter"/>
</dbReference>
<dbReference type="PANTHER" id="PTHR24221:SF261">
    <property type="entry name" value="GLUTATHIONE_L-CYSTEINE TRANSPORT SYSTEM ATP-BINDING_PERMEASE PROTEIN CYDD"/>
    <property type="match status" value="1"/>
</dbReference>
<dbReference type="RefSeq" id="WP_082675508.1">
    <property type="nucleotide sequence ID" value="NZ_LDPZ01000020.1"/>
</dbReference>
<dbReference type="GO" id="GO:0005886">
    <property type="term" value="C:plasma membrane"/>
    <property type="evidence" value="ECO:0007669"/>
    <property type="project" value="UniProtKB-SubCell"/>
</dbReference>
<dbReference type="Gene3D" id="3.40.50.300">
    <property type="entry name" value="P-loop containing nucleotide triphosphate hydrolases"/>
    <property type="match status" value="1"/>
</dbReference>
<name>A0A175RB12_9HYPH</name>
<keyword evidence="6 7" id="KW-0472">Membrane</keyword>
<dbReference type="GO" id="GO:0042883">
    <property type="term" value="P:cysteine transport"/>
    <property type="evidence" value="ECO:0007669"/>
    <property type="project" value="InterPro"/>
</dbReference>
<dbReference type="OrthoDB" id="9806127at2"/>
<proteinExistence type="predicted"/>
<dbReference type="InterPro" id="IPR011527">
    <property type="entry name" value="ABC1_TM_dom"/>
</dbReference>
<evidence type="ECO:0000259" key="9">
    <source>
        <dbReference type="PROSITE" id="PS50929"/>
    </source>
</evidence>
<dbReference type="InterPro" id="IPR003439">
    <property type="entry name" value="ABC_transporter-like_ATP-bd"/>
</dbReference>
<keyword evidence="3" id="KW-0547">Nucleotide-binding</keyword>
<organism evidence="10 11">
    <name type="scientific">Aureimonas ureilytica</name>
    <dbReference type="NCBI Taxonomy" id="401562"/>
    <lineage>
        <taxon>Bacteria</taxon>
        <taxon>Pseudomonadati</taxon>
        <taxon>Pseudomonadota</taxon>
        <taxon>Alphaproteobacteria</taxon>
        <taxon>Hyphomicrobiales</taxon>
        <taxon>Aurantimonadaceae</taxon>
        <taxon>Aureimonas</taxon>
    </lineage>
</organism>
<keyword evidence="2 7" id="KW-0812">Transmembrane</keyword>
<evidence type="ECO:0000313" key="10">
    <source>
        <dbReference type="EMBL" id="KTQ95794.1"/>
    </source>
</evidence>
<dbReference type="NCBIfam" id="TIGR02857">
    <property type="entry name" value="CydD"/>
    <property type="match status" value="1"/>
</dbReference>
<dbReference type="InterPro" id="IPR027417">
    <property type="entry name" value="P-loop_NTPase"/>
</dbReference>
<accession>A0A175RB12</accession>
<dbReference type="InterPro" id="IPR036640">
    <property type="entry name" value="ABC1_TM_sf"/>
</dbReference>
<evidence type="ECO:0000256" key="3">
    <source>
        <dbReference type="ARBA" id="ARBA00022741"/>
    </source>
</evidence>
<evidence type="ECO:0000256" key="2">
    <source>
        <dbReference type="ARBA" id="ARBA00022692"/>
    </source>
</evidence>
<dbReference type="AlphaFoldDB" id="A0A175RB12"/>
<dbReference type="GO" id="GO:0140359">
    <property type="term" value="F:ABC-type transporter activity"/>
    <property type="evidence" value="ECO:0007669"/>
    <property type="project" value="InterPro"/>
</dbReference>
<dbReference type="GO" id="GO:0005524">
    <property type="term" value="F:ATP binding"/>
    <property type="evidence" value="ECO:0007669"/>
    <property type="project" value="UniProtKB-KW"/>
</dbReference>
<dbReference type="Pfam" id="PF00005">
    <property type="entry name" value="ABC_tran"/>
    <property type="match status" value="1"/>
</dbReference>
<sequence length="591" mass="61921">MGADRVSGGRGRDGERRWLGGLRTSGGWPLALAVALPLVSGVLVVAQAWVLAHLLGGAASGTLAPEAETKGALALAGLFLARAGLAYGMERAGSAGAERIKARLRLALFDDWMARRPDWATGRASGALASALLEQVEALDGFFARFLPAMVAATVLPIGFAACVFPVDWVVGLLLLVTAPLIPLFMALVGWGAEAAGEAQASALSRLSGFFGDRLRGLSTLVLFGQAEREKAAMAQAGEEWRLRTLKVLRIAFLSSAVLEFFAALGVAGVALYVGLSFLGFVTLGSAPLTLEAGLFCLLMAPEIYAPLRQLAAHYHDRASAKAAVGEIAAQFGTLPALVSPKPAQEPDLATPLSDPAGVEVSALTLRTPDGARPVLDAADLLLSPGSHVAILGASGSGKSTLLEALAGLRAAQGTIRLAGRPLEEIAEPALRQAVALLPQRPHLFAGTIAQNIRLADPLAGDAVVIEAAERARVLDFALDLPDGLETRIGEGGFGLSGGERHRVALARLYLRQPSILLLDEPTAHLDRQTECEVLDDILRFAGESGRTLVIATHSLAVAQRMDLVLRIENRRLIPLSGRPRPILASRENAA</sequence>
<comment type="caution">
    <text evidence="10">The sequence shown here is derived from an EMBL/GenBank/DDBJ whole genome shotgun (WGS) entry which is preliminary data.</text>
</comment>
<evidence type="ECO:0000256" key="5">
    <source>
        <dbReference type="ARBA" id="ARBA00022989"/>
    </source>
</evidence>
<evidence type="ECO:0000256" key="4">
    <source>
        <dbReference type="ARBA" id="ARBA00022840"/>
    </source>
</evidence>
<evidence type="ECO:0000313" key="11">
    <source>
        <dbReference type="Proteomes" id="UP000078272"/>
    </source>
</evidence>
<feature type="transmembrane region" description="Helical" evidence="7">
    <location>
        <begin position="26"/>
        <end position="51"/>
    </location>
</feature>
<dbReference type="InterPro" id="IPR003593">
    <property type="entry name" value="AAA+_ATPase"/>
</dbReference>
<evidence type="ECO:0000256" key="1">
    <source>
        <dbReference type="ARBA" id="ARBA00004651"/>
    </source>
</evidence>
<feature type="domain" description="ABC transmembrane type-1" evidence="9">
    <location>
        <begin position="31"/>
        <end position="320"/>
    </location>
</feature>
<keyword evidence="4 10" id="KW-0067">ATP-binding</keyword>
<dbReference type="GO" id="GO:0034040">
    <property type="term" value="F:ATPase-coupled lipid transmembrane transporter activity"/>
    <property type="evidence" value="ECO:0007669"/>
    <property type="project" value="TreeGrafter"/>
</dbReference>
<dbReference type="PROSITE" id="PS50929">
    <property type="entry name" value="ABC_TM1F"/>
    <property type="match status" value="1"/>
</dbReference>
<feature type="domain" description="ABC transporter" evidence="8">
    <location>
        <begin position="359"/>
        <end position="591"/>
    </location>
</feature>
<dbReference type="PATRIC" id="fig|401562.3.peg.1539"/>
<dbReference type="STRING" id="401562.NS365_17075"/>
<dbReference type="SMART" id="SM00382">
    <property type="entry name" value="AAA"/>
    <property type="match status" value="1"/>
</dbReference>
<dbReference type="InterPro" id="IPR014216">
    <property type="entry name" value="ABC_transptr_CydD"/>
</dbReference>
<feature type="transmembrane region" description="Helical" evidence="7">
    <location>
        <begin position="173"/>
        <end position="193"/>
    </location>
</feature>
<evidence type="ECO:0000259" key="8">
    <source>
        <dbReference type="PROSITE" id="PS50893"/>
    </source>
</evidence>
<feature type="transmembrane region" description="Helical" evidence="7">
    <location>
        <begin position="146"/>
        <end position="167"/>
    </location>
</feature>
<dbReference type="Gene3D" id="1.20.1560.10">
    <property type="entry name" value="ABC transporter type 1, transmembrane domain"/>
    <property type="match status" value="1"/>
</dbReference>